<protein>
    <submittedName>
        <fullName evidence="2">Spore coat protein CotS</fullName>
    </submittedName>
</protein>
<keyword evidence="2" id="KW-0946">Virion</keyword>
<gene>
    <name evidence="2" type="ORF">Q604_UNBc4C00046G0021</name>
</gene>
<organism evidence="2">
    <name type="scientific">human gut metagenome</name>
    <dbReference type="NCBI Taxonomy" id="408170"/>
    <lineage>
        <taxon>unclassified sequences</taxon>
        <taxon>metagenomes</taxon>
        <taxon>organismal metagenomes</taxon>
    </lineage>
</organism>
<evidence type="ECO:0000313" key="2">
    <source>
        <dbReference type="EMBL" id="ETJ16437.1"/>
    </source>
</evidence>
<dbReference type="EMBL" id="AZMM01018827">
    <property type="protein sequence ID" value="ETJ16437.1"/>
    <property type="molecule type" value="Genomic_DNA"/>
</dbReference>
<dbReference type="Pfam" id="PF01636">
    <property type="entry name" value="APH"/>
    <property type="match status" value="1"/>
</dbReference>
<dbReference type="SUPFAM" id="SSF56112">
    <property type="entry name" value="Protein kinase-like (PK-like)"/>
    <property type="match status" value="1"/>
</dbReference>
<dbReference type="AlphaFoldDB" id="W1WE36"/>
<dbReference type="InterPro" id="IPR011009">
    <property type="entry name" value="Kinase-like_dom_sf"/>
</dbReference>
<dbReference type="GO" id="GO:0019028">
    <property type="term" value="C:viral capsid"/>
    <property type="evidence" value="ECO:0007669"/>
    <property type="project" value="UniProtKB-KW"/>
</dbReference>
<accession>W1WE36</accession>
<dbReference type="InterPro" id="IPR002575">
    <property type="entry name" value="Aminoglycoside_PTrfase"/>
</dbReference>
<dbReference type="InterPro" id="IPR047175">
    <property type="entry name" value="CotS-like"/>
</dbReference>
<dbReference type="InterPro" id="IPR014255">
    <property type="entry name" value="Spore_coat_CotS"/>
</dbReference>
<sequence>MMREFEIERQFNIKIEKIKANKGVYYLKTDKGERCLKKINYGPQKLLFVYGAKEHLRKNGFSNLDKYYLNIDGEPYALVNEDLYTLSEWLDGKECDFHNIEEVKIAAKTLANLHEASKGYDPPENSKLKSDLGRWPHLMEKRIKSLDKMRDMVRKKNIKNDFDLIYIQSMEFYKEIGKKALQTLKESDYYELCMAAENEKSFCHHDFTYHNIIIGENKDVHVIDFDYCKREVRTFDISNFMIKVLKRVEWNFDFAIAIIDTYNSVSKLKDEEYKVLYSYLQFPQRYWRLANRYYYNEVNWGQNTFAGKLSSIINEQEKYLQFLDKFKNHYKLWYILKILIDVLISIINKDFYLVI</sequence>
<feature type="domain" description="Aminoglycoside phosphotransferase" evidence="1">
    <location>
        <begin position="24"/>
        <end position="241"/>
    </location>
</feature>
<keyword evidence="2" id="KW-0167">Capsid protein</keyword>
<comment type="caution">
    <text evidence="2">The sequence shown here is derived from an EMBL/GenBank/DDBJ whole genome shotgun (WGS) entry which is preliminary data.</text>
</comment>
<dbReference type="PANTHER" id="PTHR39179:SF1">
    <property type="entry name" value="SPORE COAT PROTEIN I"/>
    <property type="match status" value="1"/>
</dbReference>
<dbReference type="GO" id="GO:0042601">
    <property type="term" value="C:endospore-forming forespore"/>
    <property type="evidence" value="ECO:0007669"/>
    <property type="project" value="TreeGrafter"/>
</dbReference>
<proteinExistence type="predicted"/>
<dbReference type="Gene3D" id="3.90.1200.10">
    <property type="match status" value="1"/>
</dbReference>
<evidence type="ECO:0000259" key="1">
    <source>
        <dbReference type="Pfam" id="PF01636"/>
    </source>
</evidence>
<dbReference type="Gene3D" id="3.30.200.20">
    <property type="entry name" value="Phosphorylase Kinase, domain 1"/>
    <property type="match status" value="1"/>
</dbReference>
<dbReference type="NCBIfam" id="TIGR02906">
    <property type="entry name" value="spore_CotS"/>
    <property type="match status" value="1"/>
</dbReference>
<name>W1WE36_9ZZZZ</name>
<dbReference type="PANTHER" id="PTHR39179">
    <property type="entry name" value="SPORE COAT PROTEIN I"/>
    <property type="match status" value="1"/>
</dbReference>
<reference evidence="2" key="1">
    <citation type="submission" date="2013-12" db="EMBL/GenBank/DDBJ databases">
        <title>A Varibaculum cambriense genome reconstructed from a premature infant gut community with otherwise low bacterial novelty that shifts toward anaerobic metabolism during the third week of life.</title>
        <authorList>
            <person name="Brown C.T."/>
            <person name="Sharon I."/>
            <person name="Thomas B.C."/>
            <person name="Castelle C.J."/>
            <person name="Morowitz M.J."/>
            <person name="Banfield J.F."/>
        </authorList>
    </citation>
    <scope>NUCLEOTIDE SEQUENCE</scope>
</reference>